<dbReference type="GeneID" id="73339375"/>
<name>A0A9Q8SNV0_9PEZI</name>
<dbReference type="KEGG" id="clup:CLUP02_05358"/>
<dbReference type="RefSeq" id="XP_049141508.1">
    <property type="nucleotide sequence ID" value="XM_049284365.1"/>
</dbReference>
<accession>A0A9Q8SNV0</accession>
<reference evidence="1" key="1">
    <citation type="journal article" date="2021" name="Mol. Plant Microbe Interact.">
        <title>Complete Genome Sequence of the Plant-Pathogenic Fungus Colletotrichum lupini.</title>
        <authorList>
            <person name="Baroncelli R."/>
            <person name="Pensec F."/>
            <person name="Da Lio D."/>
            <person name="Boufleur T."/>
            <person name="Vicente I."/>
            <person name="Sarrocco S."/>
            <person name="Picot A."/>
            <person name="Baraldi E."/>
            <person name="Sukno S."/>
            <person name="Thon M."/>
            <person name="Le Floch G."/>
        </authorList>
    </citation>
    <scope>NUCLEOTIDE SEQUENCE</scope>
    <source>
        <strain evidence="1">IMI 504893</strain>
    </source>
</reference>
<evidence type="ECO:0000313" key="1">
    <source>
        <dbReference type="EMBL" id="UQC79877.1"/>
    </source>
</evidence>
<dbReference type="Proteomes" id="UP000830671">
    <property type="component" value="Chromosome 3"/>
</dbReference>
<gene>
    <name evidence="1" type="ORF">CLUP02_05358</name>
</gene>
<organism evidence="1 2">
    <name type="scientific">Colletotrichum lupini</name>
    <dbReference type="NCBI Taxonomy" id="145971"/>
    <lineage>
        <taxon>Eukaryota</taxon>
        <taxon>Fungi</taxon>
        <taxon>Dikarya</taxon>
        <taxon>Ascomycota</taxon>
        <taxon>Pezizomycotina</taxon>
        <taxon>Sordariomycetes</taxon>
        <taxon>Hypocreomycetidae</taxon>
        <taxon>Glomerellales</taxon>
        <taxon>Glomerellaceae</taxon>
        <taxon>Colletotrichum</taxon>
        <taxon>Colletotrichum acutatum species complex</taxon>
    </lineage>
</organism>
<evidence type="ECO:0000313" key="2">
    <source>
        <dbReference type="Proteomes" id="UP000830671"/>
    </source>
</evidence>
<proteinExistence type="predicted"/>
<sequence length="448" mass="49970">MAPEKRDEQSRGYLECLAKTMISSLSAGTLQAVNQLPGVRVGRGSCLQHLRAAIPVEPNQRDWLLELQDRGSQLAWGLASWESARLGAFPERLHLEWKHQREAGAVYYVPCLAAWRWAGQGRLGEEPNIQLGQGRRDRKLIPPIQDATPFVRAYIPLYCIHLCDIEFRQVYPIRLPTRSLTRTGRSKSSIVTSRRTAGTSMLQRLDAVDDSLPILIPYKFRAYHLESIDCQGSSWLDGGRGPGTAELRQRSNLGTLTNGQATKQRSNHATITPMDTLNSVVRRQLGIAAHDLTNAHFTSPWPVSFAATTMRNMPWYNSFPSDSYKERGVGNQSNASCASSTKLAMAYSLAVDFAAVLAAISKTGSVPGDLYRPNANNSTTLSTRTCAKRIMHPRAKASFYQTPRRRIHSHASSFRSCNEERCRSSTARLRSSEENYCYTVHVNATQTN</sequence>
<dbReference type="AlphaFoldDB" id="A0A9Q8SNV0"/>
<dbReference type="EMBL" id="CP019475">
    <property type="protein sequence ID" value="UQC79877.1"/>
    <property type="molecule type" value="Genomic_DNA"/>
</dbReference>
<protein>
    <submittedName>
        <fullName evidence="1">Uncharacterized protein</fullName>
    </submittedName>
</protein>
<keyword evidence="2" id="KW-1185">Reference proteome</keyword>